<organism evidence="12 13">
    <name type="scientific">Bacteriovorax antarcticus</name>
    <dbReference type="NCBI Taxonomy" id="3088717"/>
    <lineage>
        <taxon>Bacteria</taxon>
        <taxon>Pseudomonadati</taxon>
        <taxon>Bdellovibrionota</taxon>
        <taxon>Bacteriovoracia</taxon>
        <taxon>Bacteriovoracales</taxon>
        <taxon>Bacteriovoracaceae</taxon>
        <taxon>Bacteriovorax</taxon>
    </lineage>
</organism>
<feature type="domain" description="UvrC family homology region profile" evidence="11">
    <location>
        <begin position="271"/>
        <end position="491"/>
    </location>
</feature>
<proteinExistence type="inferred from homology"/>
<evidence type="ECO:0000256" key="7">
    <source>
        <dbReference type="HAMAP-Rule" id="MF_00203"/>
    </source>
</evidence>
<evidence type="ECO:0000259" key="10">
    <source>
        <dbReference type="PROSITE" id="PS50164"/>
    </source>
</evidence>
<dbReference type="PROSITE" id="PS50164">
    <property type="entry name" value="GIY_YIG"/>
    <property type="match status" value="1"/>
</dbReference>
<dbReference type="PROSITE" id="PS50165">
    <property type="entry name" value="UVRC"/>
    <property type="match status" value="1"/>
</dbReference>
<evidence type="ECO:0000256" key="8">
    <source>
        <dbReference type="SAM" id="MobiDB-lite"/>
    </source>
</evidence>
<keyword evidence="6 7" id="KW-0742">SOS response</keyword>
<feature type="compositionally biased region" description="Basic residues" evidence="8">
    <location>
        <begin position="571"/>
        <end position="581"/>
    </location>
</feature>
<comment type="function">
    <text evidence="7">The UvrABC repair system catalyzes the recognition and processing of DNA lesions. UvrC both incises the 5' and 3' sides of the lesion. The N-terminal half is responsible for the 3' incision and the C-terminal half is responsible for the 5' incision.</text>
</comment>
<dbReference type="InterPro" id="IPR001162">
    <property type="entry name" value="UvrC_RNase_H_dom"/>
</dbReference>
<evidence type="ECO:0000256" key="1">
    <source>
        <dbReference type="ARBA" id="ARBA00022490"/>
    </source>
</evidence>
<dbReference type="EMBL" id="JAYGJQ010000001">
    <property type="protein sequence ID" value="MEA9355423.1"/>
    <property type="molecule type" value="Genomic_DNA"/>
</dbReference>
<comment type="subcellular location">
    <subcellularLocation>
        <location evidence="7">Cytoplasm</location>
    </subcellularLocation>
</comment>
<dbReference type="PROSITE" id="PS50151">
    <property type="entry name" value="UVR"/>
    <property type="match status" value="1"/>
</dbReference>
<protein>
    <recommendedName>
        <fullName evidence="7">UvrABC system protein C</fullName>
        <shortName evidence="7">Protein UvrC</shortName>
    </recommendedName>
    <alternativeName>
        <fullName evidence="7">Excinuclease ABC subunit C</fullName>
    </alternativeName>
</protein>
<dbReference type="InterPro" id="IPR047296">
    <property type="entry name" value="GIY-YIG_UvrC_Cho"/>
</dbReference>
<dbReference type="Pfam" id="PF01541">
    <property type="entry name" value="GIY-YIG"/>
    <property type="match status" value="1"/>
</dbReference>
<comment type="caution">
    <text evidence="12">The sequence shown here is derived from an EMBL/GenBank/DDBJ whole genome shotgun (WGS) entry which is preliminary data.</text>
</comment>
<dbReference type="InterPro" id="IPR004791">
    <property type="entry name" value="UvrC"/>
</dbReference>
<dbReference type="SMART" id="SM00465">
    <property type="entry name" value="GIYc"/>
    <property type="match status" value="1"/>
</dbReference>
<evidence type="ECO:0000256" key="2">
    <source>
        <dbReference type="ARBA" id="ARBA00022763"/>
    </source>
</evidence>
<dbReference type="PANTHER" id="PTHR30562:SF1">
    <property type="entry name" value="UVRABC SYSTEM PROTEIN C"/>
    <property type="match status" value="1"/>
</dbReference>
<evidence type="ECO:0000256" key="5">
    <source>
        <dbReference type="ARBA" id="ARBA00023204"/>
    </source>
</evidence>
<dbReference type="PANTHER" id="PTHR30562">
    <property type="entry name" value="UVRC/OXIDOREDUCTASE"/>
    <property type="match status" value="1"/>
</dbReference>
<dbReference type="HAMAP" id="MF_00203">
    <property type="entry name" value="UvrC"/>
    <property type="match status" value="1"/>
</dbReference>
<dbReference type="InterPro" id="IPR050066">
    <property type="entry name" value="UvrABC_protein_C"/>
</dbReference>
<dbReference type="CDD" id="cd10434">
    <property type="entry name" value="GIY-YIG_UvrC_Cho"/>
    <property type="match status" value="1"/>
</dbReference>
<feature type="domain" description="UVR" evidence="9">
    <location>
        <begin position="217"/>
        <end position="252"/>
    </location>
</feature>
<dbReference type="InterPro" id="IPR001943">
    <property type="entry name" value="UVR_dom"/>
</dbReference>
<dbReference type="RefSeq" id="WP_323574949.1">
    <property type="nucleotide sequence ID" value="NZ_JAYGJQ010000001.1"/>
</dbReference>
<dbReference type="Proteomes" id="UP001302274">
    <property type="component" value="Unassembled WGS sequence"/>
</dbReference>
<dbReference type="InterPro" id="IPR036876">
    <property type="entry name" value="UVR_dom_sf"/>
</dbReference>
<dbReference type="Gene3D" id="4.10.860.10">
    <property type="entry name" value="UVR domain"/>
    <property type="match status" value="1"/>
</dbReference>
<keyword evidence="13" id="KW-1185">Reference proteome</keyword>
<keyword evidence="4 7" id="KW-0267">Excision nuclease</keyword>
<dbReference type="Gene3D" id="3.30.420.340">
    <property type="entry name" value="UvrC, RNAse H endonuclease domain"/>
    <property type="match status" value="1"/>
</dbReference>
<keyword evidence="1 7" id="KW-0963">Cytoplasm</keyword>
<evidence type="ECO:0000313" key="12">
    <source>
        <dbReference type="EMBL" id="MEA9355423.1"/>
    </source>
</evidence>
<reference evidence="12 13" key="1">
    <citation type="submission" date="2023-11" db="EMBL/GenBank/DDBJ databases">
        <title>A Novel Polar Bacteriovorax (B. antarcticus) Isolated from the Biocrust in Antarctica.</title>
        <authorList>
            <person name="Mun W."/>
            <person name="Choi S.Y."/>
            <person name="Mitchell R.J."/>
        </authorList>
    </citation>
    <scope>NUCLEOTIDE SEQUENCE [LARGE SCALE GENOMIC DNA]</scope>
    <source>
        <strain evidence="12 13">PP10</strain>
    </source>
</reference>
<comment type="subunit">
    <text evidence="7">Interacts with UvrB in an incision complex.</text>
</comment>
<keyword evidence="5 7" id="KW-0234">DNA repair</keyword>
<sequence>MDDSVKDNKPKATLVTVKMEDKAKLLPTKPGCYLMKNKDQQIIYVGKAKNLRSRVTSYFNSSSKNAKTEILVSHIVDFDFIMTTSDAESFVLENTLIKKHTPKYNIRLKDDKSYPYVVINHNEPFPRLEFIRRVKRGKGIEVFGPFVTGSNVWDIIRILTQSFCLRDCTLTEFRKRKEPCLLYQMHQCSAPCVGKIDASEYEKDMAFARDMFSGSGSKTLKELEHRMARAAENEEFEKAALIRDNMSKLGEFANNFKQENAEHNDEKNLDIVAYYQGENEVDISIYMMRNGVLLGHKNFNFSNLDIVEEVEDSVLNYLFQYYANTYDSLPQLIITQMTEESNGLLQAGIETLDKNIRVRAPQKKYESFLNLTRDHAFEQQRVRLLHEDSVYVGLNKLKDLLGLKERPVVLECYDVAVFQGSSPTASQIVFHDGKPDKKNYRYYHMEERPEGNNDFAMMRELIIRRSDNGSLPDVFIVDGGLGQVNIFKEALKELNIPIPVVGIAKSKNIRTKEGFRSEDIKKSEERLIIPGRSNPFFLNQNRSLFKIIVQMRDEAHRFSRKLHHKEETKRVFNKKVPRKKKDLTTGKERKKVEIELDPGPEE</sequence>
<dbReference type="Pfam" id="PF22920">
    <property type="entry name" value="UvrC_RNaseH"/>
    <property type="match status" value="1"/>
</dbReference>
<keyword evidence="2 7" id="KW-0227">DNA damage</keyword>
<dbReference type="Pfam" id="PF08459">
    <property type="entry name" value="UvrC_RNaseH_dom"/>
    <property type="match status" value="1"/>
</dbReference>
<gene>
    <name evidence="7 12" type="primary">uvrC</name>
    <name evidence="12" type="ORF">SHI21_04400</name>
</gene>
<keyword evidence="3 7" id="KW-0228">DNA excision</keyword>
<dbReference type="InterPro" id="IPR000305">
    <property type="entry name" value="GIY-YIG_endonuc"/>
</dbReference>
<comment type="similarity">
    <text evidence="7">Belongs to the UvrC family.</text>
</comment>
<accession>A0ABU5VQU8</accession>
<dbReference type="SUPFAM" id="SSF46600">
    <property type="entry name" value="C-terminal UvrC-binding domain of UvrB"/>
    <property type="match status" value="1"/>
</dbReference>
<feature type="compositionally biased region" description="Basic and acidic residues" evidence="8">
    <location>
        <begin position="582"/>
        <end position="594"/>
    </location>
</feature>
<dbReference type="NCBIfam" id="TIGR00194">
    <property type="entry name" value="uvrC"/>
    <property type="match status" value="1"/>
</dbReference>
<feature type="domain" description="GIY-YIG" evidence="10">
    <location>
        <begin position="28"/>
        <end position="106"/>
    </location>
</feature>
<evidence type="ECO:0000259" key="9">
    <source>
        <dbReference type="PROSITE" id="PS50151"/>
    </source>
</evidence>
<evidence type="ECO:0000256" key="4">
    <source>
        <dbReference type="ARBA" id="ARBA00022881"/>
    </source>
</evidence>
<evidence type="ECO:0000256" key="6">
    <source>
        <dbReference type="ARBA" id="ARBA00023236"/>
    </source>
</evidence>
<evidence type="ECO:0000313" key="13">
    <source>
        <dbReference type="Proteomes" id="UP001302274"/>
    </source>
</evidence>
<dbReference type="InterPro" id="IPR038476">
    <property type="entry name" value="UvrC_RNase_H_dom_sf"/>
</dbReference>
<name>A0ABU5VQU8_9BACT</name>
<evidence type="ECO:0000256" key="3">
    <source>
        <dbReference type="ARBA" id="ARBA00022769"/>
    </source>
</evidence>
<dbReference type="Gene3D" id="3.40.1440.10">
    <property type="entry name" value="GIY-YIG endonuclease"/>
    <property type="match status" value="1"/>
</dbReference>
<dbReference type="InterPro" id="IPR035901">
    <property type="entry name" value="GIY-YIG_endonuc_sf"/>
</dbReference>
<dbReference type="SUPFAM" id="SSF82771">
    <property type="entry name" value="GIY-YIG endonuclease"/>
    <property type="match status" value="1"/>
</dbReference>
<feature type="region of interest" description="Disordered" evidence="8">
    <location>
        <begin position="569"/>
        <end position="602"/>
    </location>
</feature>
<evidence type="ECO:0000259" key="11">
    <source>
        <dbReference type="PROSITE" id="PS50165"/>
    </source>
</evidence>
<dbReference type="Pfam" id="PF02151">
    <property type="entry name" value="UVR"/>
    <property type="match status" value="1"/>
</dbReference>